<protein>
    <submittedName>
        <fullName evidence="1">Uncharacterized protein</fullName>
    </submittedName>
</protein>
<keyword evidence="2" id="KW-1185">Reference proteome</keyword>
<dbReference type="EMBL" id="BSDT01000001">
    <property type="protein sequence ID" value="GLI41117.1"/>
    <property type="molecule type" value="Genomic_DNA"/>
</dbReference>
<sequence length="86" mass="9615">MAKTAKASRYTGSGIGRLRGVERSVWTSRHRGQRPRVARVLGGWRVTGSPCRVRFRIHHVRDPMRADGTDATHFARMSDVRSTVAG</sequence>
<evidence type="ECO:0000313" key="1">
    <source>
        <dbReference type="EMBL" id="GLI41117.1"/>
    </source>
</evidence>
<reference evidence="1" key="1">
    <citation type="submission" date="2022-12" db="EMBL/GenBank/DDBJ databases">
        <title>Reference genome sequencing for broad-spectrum identification of bacterial and archaeal isolates by mass spectrometry.</title>
        <authorList>
            <person name="Sekiguchi Y."/>
            <person name="Tourlousse D.M."/>
        </authorList>
    </citation>
    <scope>NUCLEOTIDE SEQUENCE</scope>
    <source>
        <strain evidence="1">LLR39Z86</strain>
    </source>
</reference>
<organism evidence="1 2">
    <name type="scientific">Glycomyces algeriensis</name>
    <dbReference type="NCBI Taxonomy" id="256037"/>
    <lineage>
        <taxon>Bacteria</taxon>
        <taxon>Bacillati</taxon>
        <taxon>Actinomycetota</taxon>
        <taxon>Actinomycetes</taxon>
        <taxon>Glycomycetales</taxon>
        <taxon>Glycomycetaceae</taxon>
        <taxon>Glycomyces</taxon>
    </lineage>
</organism>
<evidence type="ECO:0000313" key="2">
    <source>
        <dbReference type="Proteomes" id="UP001144313"/>
    </source>
</evidence>
<proteinExistence type="predicted"/>
<accession>A0A9W6G6A2</accession>
<dbReference type="AlphaFoldDB" id="A0A9W6G6A2"/>
<gene>
    <name evidence="1" type="ORF">GALLR39Z86_09670</name>
</gene>
<dbReference type="Proteomes" id="UP001144313">
    <property type="component" value="Unassembled WGS sequence"/>
</dbReference>
<name>A0A9W6G6A2_9ACTN</name>
<comment type="caution">
    <text evidence="1">The sequence shown here is derived from an EMBL/GenBank/DDBJ whole genome shotgun (WGS) entry which is preliminary data.</text>
</comment>